<organism evidence="2 3">
    <name type="scientific">Caenorhabditis tropicalis</name>
    <dbReference type="NCBI Taxonomy" id="1561998"/>
    <lineage>
        <taxon>Eukaryota</taxon>
        <taxon>Metazoa</taxon>
        <taxon>Ecdysozoa</taxon>
        <taxon>Nematoda</taxon>
        <taxon>Chromadorea</taxon>
        <taxon>Rhabditida</taxon>
        <taxon>Rhabditina</taxon>
        <taxon>Rhabditomorpha</taxon>
        <taxon>Rhabditoidea</taxon>
        <taxon>Rhabditidae</taxon>
        <taxon>Peloderinae</taxon>
        <taxon>Caenorhabditis</taxon>
    </lineage>
</organism>
<dbReference type="Pfam" id="PF21245">
    <property type="entry name" value="PI4KB-PIK1_PIK"/>
    <property type="match status" value="1"/>
</dbReference>
<dbReference type="Proteomes" id="UP000095282">
    <property type="component" value="Unplaced"/>
</dbReference>
<reference evidence="3" key="1">
    <citation type="submission" date="2016-11" db="UniProtKB">
        <authorList>
            <consortium name="WormBaseParasite"/>
        </authorList>
    </citation>
    <scope>IDENTIFICATION</scope>
</reference>
<keyword evidence="2" id="KW-1185">Reference proteome</keyword>
<name>A0A1I7SZV5_9PELO</name>
<dbReference type="eggNOG" id="KOG0903">
    <property type="taxonomic scope" value="Eukaryota"/>
</dbReference>
<dbReference type="InterPro" id="IPR049160">
    <property type="entry name" value="PI4KB-PIK1_PIK"/>
</dbReference>
<sequence length="207" mass="23842">MISENASEYTIKQPDLKDILVQNEDESIEGMGTNGVTDAEIVIEKENTTKPTHDRQSWTMRLISSDSFNASMAVEYLNSIQDKPSLSFLGKRLFDLPVEDLDFYLPQLVYLYVTKVDAASVTHAYFENRHKNDAQFTILCIWFLNCFTKNVQNRYENHALMLKSLLSNSNNPSASNQVESMITLSLDRLEETNWTVGQYFTLNRIKY</sequence>
<evidence type="ECO:0000259" key="1">
    <source>
        <dbReference type="Pfam" id="PF21245"/>
    </source>
</evidence>
<protein>
    <submittedName>
        <fullName evidence="3">PIK helical domain-containing protein</fullName>
    </submittedName>
</protein>
<evidence type="ECO:0000313" key="3">
    <source>
        <dbReference type="WBParaSite" id="Csp11.Scaffold412.g1097.t1"/>
    </source>
</evidence>
<accession>A0A1I7SZV5</accession>
<proteinExistence type="predicted"/>
<evidence type="ECO:0000313" key="2">
    <source>
        <dbReference type="Proteomes" id="UP000095282"/>
    </source>
</evidence>
<dbReference type="STRING" id="1561998.A0A1I7SZV5"/>
<dbReference type="WBParaSite" id="Csp11.Scaffold412.g1097.t1">
    <property type="protein sequence ID" value="Csp11.Scaffold412.g1097.t1"/>
    <property type="gene ID" value="Csp11.Scaffold412.g1097"/>
</dbReference>
<dbReference type="AlphaFoldDB" id="A0A1I7SZV5"/>
<feature type="domain" description="PI4KB/PIK1 accessory" evidence="1">
    <location>
        <begin position="72"/>
        <end position="145"/>
    </location>
</feature>